<evidence type="ECO:0008006" key="7">
    <source>
        <dbReference type="Google" id="ProtNLM"/>
    </source>
</evidence>
<feature type="chain" id="PRO_5031073957" description="Tetratricopeptide repeat protein" evidence="4">
    <location>
        <begin position="29"/>
        <end position="432"/>
    </location>
</feature>
<dbReference type="InterPro" id="IPR019734">
    <property type="entry name" value="TPR_rpt"/>
</dbReference>
<dbReference type="Proteomes" id="UP000287766">
    <property type="component" value="Unassembled WGS sequence"/>
</dbReference>
<feature type="repeat" description="TPR" evidence="3">
    <location>
        <begin position="343"/>
        <end position="376"/>
    </location>
</feature>
<dbReference type="PANTHER" id="PTHR44186:SF1">
    <property type="entry name" value="BARDET-BIEDL SYNDROME 4 PROTEIN"/>
    <property type="match status" value="1"/>
</dbReference>
<dbReference type="AlphaFoldDB" id="A0A7Z6ZU04"/>
<comment type="caution">
    <text evidence="5">The sequence shown here is derived from an EMBL/GenBank/DDBJ whole genome shotgun (WGS) entry which is preliminary data.</text>
</comment>
<dbReference type="InterPro" id="IPR011990">
    <property type="entry name" value="TPR-like_helical_dom_sf"/>
</dbReference>
<proteinExistence type="predicted"/>
<evidence type="ECO:0000313" key="5">
    <source>
        <dbReference type="EMBL" id="RUO41344.1"/>
    </source>
</evidence>
<dbReference type="PROSITE" id="PS50005">
    <property type="entry name" value="TPR"/>
    <property type="match status" value="2"/>
</dbReference>
<feature type="signal peptide" evidence="4">
    <location>
        <begin position="1"/>
        <end position="28"/>
    </location>
</feature>
<evidence type="ECO:0000256" key="4">
    <source>
        <dbReference type="SAM" id="SignalP"/>
    </source>
</evidence>
<evidence type="ECO:0000313" key="6">
    <source>
        <dbReference type="Proteomes" id="UP000287766"/>
    </source>
</evidence>
<evidence type="ECO:0000256" key="1">
    <source>
        <dbReference type="ARBA" id="ARBA00022737"/>
    </source>
</evidence>
<evidence type="ECO:0000256" key="2">
    <source>
        <dbReference type="ARBA" id="ARBA00022803"/>
    </source>
</evidence>
<dbReference type="RefSeq" id="WP_169930077.1">
    <property type="nucleotide sequence ID" value="NZ_PIPR01000001.1"/>
</dbReference>
<protein>
    <recommendedName>
        <fullName evidence="7">Tetratricopeptide repeat protein</fullName>
    </recommendedName>
</protein>
<keyword evidence="1" id="KW-0677">Repeat</keyword>
<gene>
    <name evidence="5" type="ORF">CWE22_03965</name>
</gene>
<accession>A0A7Z6ZU04</accession>
<name>A0A7Z6ZU04_9GAMM</name>
<dbReference type="PANTHER" id="PTHR44186">
    <property type="match status" value="1"/>
</dbReference>
<dbReference type="EMBL" id="PIPR01000001">
    <property type="protein sequence ID" value="RUO41344.1"/>
    <property type="molecule type" value="Genomic_DNA"/>
</dbReference>
<keyword evidence="2 3" id="KW-0802">TPR repeat</keyword>
<evidence type="ECO:0000256" key="3">
    <source>
        <dbReference type="PROSITE-ProRule" id="PRU00339"/>
    </source>
</evidence>
<dbReference type="Gene3D" id="1.25.40.10">
    <property type="entry name" value="Tetratricopeptide repeat domain"/>
    <property type="match status" value="2"/>
</dbReference>
<sequence length="432" mass="49442">MNHNKLSMLIGASLLCGALMMGSISVIAQEVNYNLPSAEAVQARKDSRRNQAVSDRVGRRIMGAFELYSEQEDIKGAIAELEEADPRDPFDRAYVMRFLGNLYAADERTEEAYRVSKEAADYDALGWSDQASALKLTADLALALEKYSDAIQYYGKWLQFTGEYDPEVFSRIATAYYETQQYDKIIKPADMAIQYYEEPNKNPYILKVASYYERKMYSDSIRVLEQGLQVLPGEKTWWNQLGMLYMLEEKIDKALQTLEIAYLAGYFDKESQFKALVQLYSNSEIPFKAGMLMEKHLNSGDIEKTARNYQSGASSYEIAKEYEKAAELYGKAAELEEEREEKAKFYRRQGTAFLRAEQFSNAADAYLKAIDFGIEEPGPVYMSLAESYFYQSKYPDALRYVLEAKKDSNQARTARSWENYIRSKASNKGIDL</sequence>
<dbReference type="SUPFAM" id="SSF48452">
    <property type="entry name" value="TPR-like"/>
    <property type="match status" value="3"/>
</dbReference>
<keyword evidence="4" id="KW-0732">Signal</keyword>
<feature type="repeat" description="TPR" evidence="3">
    <location>
        <begin position="306"/>
        <end position="339"/>
    </location>
</feature>
<organism evidence="5 6">
    <name type="scientific">Pseudidiomarina aestuarii</name>
    <dbReference type="NCBI Taxonomy" id="624146"/>
    <lineage>
        <taxon>Bacteria</taxon>
        <taxon>Pseudomonadati</taxon>
        <taxon>Pseudomonadota</taxon>
        <taxon>Gammaproteobacteria</taxon>
        <taxon>Alteromonadales</taxon>
        <taxon>Idiomarinaceae</taxon>
        <taxon>Pseudidiomarina</taxon>
    </lineage>
</organism>
<reference evidence="6" key="1">
    <citation type="journal article" date="2018" name="Front. Microbiol.">
        <title>Genome-Based Analysis Reveals the Taxonomy and Diversity of the Family Idiomarinaceae.</title>
        <authorList>
            <person name="Liu Y."/>
            <person name="Lai Q."/>
            <person name="Shao Z."/>
        </authorList>
    </citation>
    <scope>NUCLEOTIDE SEQUENCE [LARGE SCALE GENOMIC DNA]</scope>
    <source>
        <strain evidence="6">KYW314</strain>
    </source>
</reference>
<keyword evidence="6" id="KW-1185">Reference proteome</keyword>
<dbReference type="SMART" id="SM00028">
    <property type="entry name" value="TPR"/>
    <property type="match status" value="6"/>
</dbReference>